<gene>
    <name evidence="3" type="ORF">DIATSA_LOCUS11332</name>
</gene>
<feature type="compositionally biased region" description="Acidic residues" evidence="1">
    <location>
        <begin position="316"/>
        <end position="325"/>
    </location>
</feature>
<evidence type="ECO:0000313" key="4">
    <source>
        <dbReference type="Proteomes" id="UP001153714"/>
    </source>
</evidence>
<feature type="compositionally biased region" description="Basic and acidic residues" evidence="1">
    <location>
        <begin position="360"/>
        <end position="371"/>
    </location>
</feature>
<feature type="region of interest" description="Disordered" evidence="1">
    <location>
        <begin position="415"/>
        <end position="633"/>
    </location>
</feature>
<dbReference type="SUPFAM" id="SSF49879">
    <property type="entry name" value="SMAD/FHA domain"/>
    <property type="match status" value="1"/>
</dbReference>
<dbReference type="InterPro" id="IPR000253">
    <property type="entry name" value="FHA_dom"/>
</dbReference>
<feature type="compositionally biased region" description="Basic and acidic residues" evidence="1">
    <location>
        <begin position="300"/>
        <end position="310"/>
    </location>
</feature>
<dbReference type="Gene3D" id="3.40.50.300">
    <property type="entry name" value="P-loop containing nucleotide triphosphate hydrolases"/>
    <property type="match status" value="2"/>
</dbReference>
<feature type="region of interest" description="Disordered" evidence="1">
    <location>
        <begin position="1357"/>
        <end position="1406"/>
    </location>
</feature>
<dbReference type="SUPFAM" id="SSF52540">
    <property type="entry name" value="P-loop containing nucleoside triphosphate hydrolases"/>
    <property type="match status" value="1"/>
</dbReference>
<feature type="region of interest" description="Disordered" evidence="1">
    <location>
        <begin position="339"/>
        <end position="392"/>
    </location>
</feature>
<accession>A0A9N9RCE3</accession>
<feature type="compositionally biased region" description="Basic and acidic residues" evidence="1">
    <location>
        <begin position="519"/>
        <end position="583"/>
    </location>
</feature>
<name>A0A9N9RCE3_9NEOP</name>
<dbReference type="PANTHER" id="PTHR10887">
    <property type="entry name" value="DNA2/NAM7 HELICASE FAMILY"/>
    <property type="match status" value="1"/>
</dbReference>
<dbReference type="Pfam" id="PF13087">
    <property type="entry name" value="AAA_12"/>
    <property type="match status" value="1"/>
</dbReference>
<dbReference type="InterPro" id="IPR041677">
    <property type="entry name" value="DNA2/NAM7_AAA_11"/>
</dbReference>
<organism evidence="3 4">
    <name type="scientific">Diatraea saccharalis</name>
    <name type="common">sugarcane borer</name>
    <dbReference type="NCBI Taxonomy" id="40085"/>
    <lineage>
        <taxon>Eukaryota</taxon>
        <taxon>Metazoa</taxon>
        <taxon>Ecdysozoa</taxon>
        <taxon>Arthropoda</taxon>
        <taxon>Hexapoda</taxon>
        <taxon>Insecta</taxon>
        <taxon>Pterygota</taxon>
        <taxon>Neoptera</taxon>
        <taxon>Endopterygota</taxon>
        <taxon>Lepidoptera</taxon>
        <taxon>Glossata</taxon>
        <taxon>Ditrysia</taxon>
        <taxon>Pyraloidea</taxon>
        <taxon>Crambidae</taxon>
        <taxon>Crambinae</taxon>
        <taxon>Diatraea</taxon>
    </lineage>
</organism>
<feature type="compositionally biased region" description="Polar residues" evidence="1">
    <location>
        <begin position="350"/>
        <end position="359"/>
    </location>
</feature>
<feature type="compositionally biased region" description="Basic residues" evidence="1">
    <location>
        <begin position="1381"/>
        <end position="1390"/>
    </location>
</feature>
<evidence type="ECO:0000259" key="2">
    <source>
        <dbReference type="PROSITE" id="PS50006"/>
    </source>
</evidence>
<feature type="region of interest" description="Disordered" evidence="1">
    <location>
        <begin position="294"/>
        <end position="325"/>
    </location>
</feature>
<feature type="domain" description="FHA" evidence="2">
    <location>
        <begin position="24"/>
        <end position="73"/>
    </location>
</feature>
<dbReference type="Pfam" id="PF00498">
    <property type="entry name" value="FHA"/>
    <property type="match status" value="1"/>
</dbReference>
<dbReference type="EMBL" id="OU893337">
    <property type="protein sequence ID" value="CAG9793920.1"/>
    <property type="molecule type" value="Genomic_DNA"/>
</dbReference>
<dbReference type="Gene3D" id="2.60.200.20">
    <property type="match status" value="1"/>
</dbReference>
<dbReference type="Proteomes" id="UP001153714">
    <property type="component" value="Chromosome 6"/>
</dbReference>
<feature type="compositionally biased region" description="Polar residues" evidence="1">
    <location>
        <begin position="489"/>
        <end position="503"/>
    </location>
</feature>
<dbReference type="GO" id="GO:0004386">
    <property type="term" value="F:helicase activity"/>
    <property type="evidence" value="ECO:0007669"/>
    <property type="project" value="InterPro"/>
</dbReference>
<proteinExistence type="predicted"/>
<feature type="region of interest" description="Disordered" evidence="1">
    <location>
        <begin position="1426"/>
        <end position="1448"/>
    </location>
</feature>
<evidence type="ECO:0000256" key="1">
    <source>
        <dbReference type="SAM" id="MobiDB-lite"/>
    </source>
</evidence>
<dbReference type="OrthoDB" id="2285229at2759"/>
<dbReference type="InterPro" id="IPR041679">
    <property type="entry name" value="DNA2/NAM7-like_C"/>
</dbReference>
<feature type="compositionally biased region" description="Low complexity" evidence="1">
    <location>
        <begin position="478"/>
        <end position="488"/>
    </location>
</feature>
<reference evidence="3" key="2">
    <citation type="submission" date="2022-10" db="EMBL/GenBank/DDBJ databases">
        <authorList>
            <consortium name="ENA_rothamsted_submissions"/>
            <consortium name="culmorum"/>
            <person name="King R."/>
        </authorList>
    </citation>
    <scope>NUCLEOTIDE SEQUENCE</scope>
</reference>
<protein>
    <recommendedName>
        <fullName evidence="2">FHA domain-containing protein</fullName>
    </recommendedName>
</protein>
<feature type="compositionally biased region" description="Basic residues" evidence="1">
    <location>
        <begin position="584"/>
        <end position="604"/>
    </location>
</feature>
<feature type="compositionally biased region" description="Polar residues" evidence="1">
    <location>
        <begin position="1393"/>
        <end position="1402"/>
    </location>
</feature>
<dbReference type="PANTHER" id="PTHR10887:SF495">
    <property type="entry name" value="HELICASE SENATAXIN ISOFORM X1-RELATED"/>
    <property type="match status" value="1"/>
</dbReference>
<keyword evidence="4" id="KW-1185">Reference proteome</keyword>
<dbReference type="InterPro" id="IPR008984">
    <property type="entry name" value="SMAD_FHA_dom_sf"/>
</dbReference>
<feature type="compositionally biased region" description="Polar residues" evidence="1">
    <location>
        <begin position="1438"/>
        <end position="1448"/>
    </location>
</feature>
<feature type="region of interest" description="Disordered" evidence="1">
    <location>
        <begin position="1032"/>
        <end position="1054"/>
    </location>
</feature>
<dbReference type="CDD" id="cd18042">
    <property type="entry name" value="DEXXQc_SETX"/>
    <property type="match status" value="1"/>
</dbReference>
<dbReference type="PROSITE" id="PS50006">
    <property type="entry name" value="FHA_DOMAIN"/>
    <property type="match status" value="1"/>
</dbReference>
<feature type="compositionally biased region" description="Basic and acidic residues" evidence="1">
    <location>
        <begin position="458"/>
        <end position="477"/>
    </location>
</feature>
<sequence>MAKWKLKRQTYGTEEFTLREGEVVTIGRGIQNTITLSSLVISRNHCSLQIKKNEILVTDLQSSNGVYVGTKKISPNIPYTLKDSDIVGIGWISGASLGKVQDTEKYVFKIIKEQSPASIISRITFQNENEYDEIEEKISYLENLHNNSNIKSPDKEIKKSPDTEMKNVLKRKIDIENNGKELIDIDNIVSIVLSDSDNENNLRKQDFIIKKPKLEAICEEPQKQIDKNLDNTDEMNIKKEFQLKGEEEYTYPEMEAFNVKQEYLGYDEPIEIDSDSDSESEHWFLRLSQSSPGKPFVKVPGEKKDHKPEDSSYSQIEDDIGDRFSDDEDYIHDLITIPVQPHDLGLPPLENNTSETQDTQETKDELEHNKLPNELPNKIGIDEPDGTSSKDHNEIQNKALALNTENNLSKKAQMIEPQVHLPRKKSNLVNQSSTKPKHKTEKHDKSSHSSKRHISSSQKEERKKKLKEIAVKEKEDNNQTNSKNSVNNLTKTFPSIKVTSSNRGAFLTDSIQVVKPTKRKESPQKSKSSNEKTERLSPTDNSVEIKSKIESETKKSDKTEKKERKLETRDNIENKNKHTEKKDRKEHKSKHRHDSSKSKSKHSKSDKNSNSVTETRVPLKSLKPLTDSEESFAGKPFSKVEPYKKPKKTVRFSEAAPEIHYFEIAEGNKMKKTSLVKTTLVDSRQMPMFSLEKITLMKILRWNPHWLEEQINNNEPPPILGHNNPPMAIFHSFNNHHQYVQLIGDLLLMEIWECLSIAYMKIRNQAIGLQMRIATLPPVPTPERHFDIFNLSVDVSLPTTDIRNLPRVGEVLLVSFGPENARHQRFFFVHNVRSLPSPPSNRNSFYNISLHATFTEKIKLLKPGDMMIGINLAYISKELSLFEAMAYMAGSPLSEAILTPEPRHFMRKDSNVPININNPWTNTLNTSQYSAVKNSVLAALGDQPSIQMVQGPPGTGKSSVICSIVMTYFYDAACKRQQNRGKILICATSNAAVDELVLRLLNIRQQLPKQERFRMVRVGRAEAMHPRAREISSQNLAQRELRSQQEPPTHPGLNEEISRLEAKINMWKTSAQHAFERKDDMRVAYCESRVTELNKRIAVLRTGNSVDELRPEQLISSERRIIEGADIVVTTLASAHNHKMRGLKRRIALCIVDEAGQAIEPETLIPLTLDVTNLTLIGDPQQLPGYICSQRAKKYGLGESLFSRLSSCAETWHCAPVALLDHQYRMQAAIADYPNRAFYASRVHTVAPHRPDIPIPVYMLLGISSGDKGQNAAGANEMEAWGVSRLVAALSGAVRTRGLSIAVITPYNAHKELIKRNIRQLLNPKLLSECYTNVRVIEALSYFVILAVEPLWDGRPGGGEHGGQLPRSGEGCGGGVTGAQSRRRFPHRRRQNECNADESSTRAIGLPQPARHTEALYFIEKSTMAYSTGRRSKKKTLQHYSIQDVSTD</sequence>
<dbReference type="InterPro" id="IPR027417">
    <property type="entry name" value="P-loop_NTPase"/>
</dbReference>
<dbReference type="Pfam" id="PF13086">
    <property type="entry name" value="AAA_11"/>
    <property type="match status" value="1"/>
</dbReference>
<dbReference type="SMART" id="SM00240">
    <property type="entry name" value="FHA"/>
    <property type="match status" value="1"/>
</dbReference>
<dbReference type="InterPro" id="IPR045055">
    <property type="entry name" value="DNA2/NAM7-like"/>
</dbReference>
<evidence type="ECO:0000313" key="3">
    <source>
        <dbReference type="EMBL" id="CAG9793920.1"/>
    </source>
</evidence>
<reference evidence="3" key="1">
    <citation type="submission" date="2021-12" db="EMBL/GenBank/DDBJ databases">
        <authorList>
            <person name="King R."/>
        </authorList>
    </citation>
    <scope>NUCLEOTIDE SEQUENCE</scope>
</reference>